<sequence length="93" mass="11153">MVNINRIYEAYRFYVYGEPGNSEESINRYKTLRERFEKILKSQKLRSIQIAMGSNSLPFQFTIAKIPDEEFNEFISDNTPGKRRKEIYNKYNN</sequence>
<organism evidence="1">
    <name type="scientific">marine sediment metagenome</name>
    <dbReference type="NCBI Taxonomy" id="412755"/>
    <lineage>
        <taxon>unclassified sequences</taxon>
        <taxon>metagenomes</taxon>
        <taxon>ecological metagenomes</taxon>
    </lineage>
</organism>
<name>A0A0F9PAT5_9ZZZZ</name>
<reference evidence="1" key="1">
    <citation type="journal article" date="2015" name="Nature">
        <title>Complex archaea that bridge the gap between prokaryotes and eukaryotes.</title>
        <authorList>
            <person name="Spang A."/>
            <person name="Saw J.H."/>
            <person name="Jorgensen S.L."/>
            <person name="Zaremba-Niedzwiedzka K."/>
            <person name="Martijn J."/>
            <person name="Lind A.E."/>
            <person name="van Eijk R."/>
            <person name="Schleper C."/>
            <person name="Guy L."/>
            <person name="Ettema T.J."/>
        </authorList>
    </citation>
    <scope>NUCLEOTIDE SEQUENCE</scope>
</reference>
<proteinExistence type="predicted"/>
<protein>
    <submittedName>
        <fullName evidence="1">Uncharacterized protein</fullName>
    </submittedName>
</protein>
<accession>A0A0F9PAT5</accession>
<comment type="caution">
    <text evidence="1">The sequence shown here is derived from an EMBL/GenBank/DDBJ whole genome shotgun (WGS) entry which is preliminary data.</text>
</comment>
<gene>
    <name evidence="1" type="ORF">LCGC14_0923220</name>
</gene>
<dbReference type="AlphaFoldDB" id="A0A0F9PAT5"/>
<evidence type="ECO:0000313" key="1">
    <source>
        <dbReference type="EMBL" id="KKN21637.1"/>
    </source>
</evidence>
<dbReference type="EMBL" id="LAZR01003130">
    <property type="protein sequence ID" value="KKN21637.1"/>
    <property type="molecule type" value="Genomic_DNA"/>
</dbReference>